<keyword evidence="7 9" id="KW-0472">Membrane</keyword>
<keyword evidence="6 9" id="KW-1133">Transmembrane helix</keyword>
<evidence type="ECO:0000256" key="1">
    <source>
        <dbReference type="ARBA" id="ARBA00004141"/>
    </source>
</evidence>
<feature type="transmembrane region" description="Helical" evidence="9">
    <location>
        <begin position="268"/>
        <end position="287"/>
    </location>
</feature>
<evidence type="ECO:0000256" key="6">
    <source>
        <dbReference type="ARBA" id="ARBA00022989"/>
    </source>
</evidence>
<evidence type="ECO:0000256" key="3">
    <source>
        <dbReference type="ARBA" id="ARBA00022448"/>
    </source>
</evidence>
<keyword evidence="5" id="KW-0029">Amino-acid transport</keyword>
<feature type="transmembrane region" description="Helical" evidence="9">
    <location>
        <begin position="299"/>
        <end position="322"/>
    </location>
</feature>
<gene>
    <name evidence="11" type="ORF">ADEAN_000784600</name>
</gene>
<feature type="compositionally biased region" description="Acidic residues" evidence="8">
    <location>
        <begin position="25"/>
        <end position="38"/>
    </location>
</feature>
<feature type="transmembrane region" description="Helical" evidence="9">
    <location>
        <begin position="342"/>
        <end position="363"/>
    </location>
</feature>
<evidence type="ECO:0000256" key="8">
    <source>
        <dbReference type="SAM" id="MobiDB-lite"/>
    </source>
</evidence>
<dbReference type="Proteomes" id="UP000515908">
    <property type="component" value="Chromosome 17"/>
</dbReference>
<evidence type="ECO:0000256" key="9">
    <source>
        <dbReference type="SAM" id="Phobius"/>
    </source>
</evidence>
<feature type="transmembrane region" description="Helical" evidence="9">
    <location>
        <begin position="167"/>
        <end position="185"/>
    </location>
</feature>
<dbReference type="GO" id="GO:0016020">
    <property type="term" value="C:membrane"/>
    <property type="evidence" value="ECO:0007669"/>
    <property type="project" value="UniProtKB-SubCell"/>
</dbReference>
<feature type="transmembrane region" description="Helical" evidence="9">
    <location>
        <begin position="231"/>
        <end position="248"/>
    </location>
</feature>
<dbReference type="VEuPathDB" id="TriTrypDB:ADEAN_000784600"/>
<keyword evidence="3" id="KW-0813">Transport</keyword>
<comment type="similarity">
    <text evidence="2">Belongs to the amino acid/polyamine transporter 2 family.</text>
</comment>
<evidence type="ECO:0000313" key="11">
    <source>
        <dbReference type="EMBL" id="CAD2220331.1"/>
    </source>
</evidence>
<accession>A0A7G2CN37</accession>
<evidence type="ECO:0000256" key="5">
    <source>
        <dbReference type="ARBA" id="ARBA00022970"/>
    </source>
</evidence>
<feature type="transmembrane region" description="Helical" evidence="9">
    <location>
        <begin position="191"/>
        <end position="219"/>
    </location>
</feature>
<dbReference type="GO" id="GO:0015179">
    <property type="term" value="F:L-amino acid transmembrane transporter activity"/>
    <property type="evidence" value="ECO:0007669"/>
    <property type="project" value="TreeGrafter"/>
</dbReference>
<name>A0A7G2CN37_9TRYP</name>
<dbReference type="PANTHER" id="PTHR22950:SF458">
    <property type="entry name" value="SODIUM-COUPLED NEUTRAL AMINO ACID TRANSPORTER 11-RELATED"/>
    <property type="match status" value="1"/>
</dbReference>
<keyword evidence="12" id="KW-1185">Reference proteome</keyword>
<evidence type="ECO:0000313" key="12">
    <source>
        <dbReference type="Proteomes" id="UP000515908"/>
    </source>
</evidence>
<evidence type="ECO:0000256" key="7">
    <source>
        <dbReference type="ARBA" id="ARBA00023136"/>
    </source>
</evidence>
<reference evidence="11 12" key="1">
    <citation type="submission" date="2020-08" db="EMBL/GenBank/DDBJ databases">
        <authorList>
            <person name="Newling K."/>
            <person name="Davey J."/>
            <person name="Forrester S."/>
        </authorList>
    </citation>
    <scope>NUCLEOTIDE SEQUENCE [LARGE SCALE GENOMIC DNA]</scope>
    <source>
        <strain evidence="12">Crithidia deanei Carvalho (ATCC PRA-265)</strain>
    </source>
</reference>
<protein>
    <submittedName>
        <fullName evidence="11">Transmembrane amino acid transporter protein, putative</fullName>
    </submittedName>
</protein>
<feature type="transmembrane region" description="Helical" evidence="9">
    <location>
        <begin position="109"/>
        <end position="128"/>
    </location>
</feature>
<organism evidence="11 12">
    <name type="scientific">Angomonas deanei</name>
    <dbReference type="NCBI Taxonomy" id="59799"/>
    <lineage>
        <taxon>Eukaryota</taxon>
        <taxon>Discoba</taxon>
        <taxon>Euglenozoa</taxon>
        <taxon>Kinetoplastea</taxon>
        <taxon>Metakinetoplastina</taxon>
        <taxon>Trypanosomatida</taxon>
        <taxon>Trypanosomatidae</taxon>
        <taxon>Strigomonadinae</taxon>
        <taxon>Angomonas</taxon>
    </lineage>
</organism>
<evidence type="ECO:0000259" key="10">
    <source>
        <dbReference type="Pfam" id="PF01490"/>
    </source>
</evidence>
<dbReference type="Pfam" id="PF01490">
    <property type="entry name" value="Aa_trans"/>
    <property type="match status" value="1"/>
</dbReference>
<evidence type="ECO:0000256" key="4">
    <source>
        <dbReference type="ARBA" id="ARBA00022692"/>
    </source>
</evidence>
<feature type="transmembrane region" description="Helical" evidence="9">
    <location>
        <begin position="384"/>
        <end position="402"/>
    </location>
</feature>
<evidence type="ECO:0000256" key="2">
    <source>
        <dbReference type="ARBA" id="ARBA00008066"/>
    </source>
</evidence>
<dbReference type="EMBL" id="LR877161">
    <property type="protein sequence ID" value="CAD2220331.1"/>
    <property type="molecule type" value="Genomic_DNA"/>
</dbReference>
<proteinExistence type="inferred from homology"/>
<feature type="domain" description="Amino acid transporter transmembrane" evidence="10">
    <location>
        <begin position="96"/>
        <end position="446"/>
    </location>
</feature>
<comment type="subcellular location">
    <subcellularLocation>
        <location evidence="1">Membrane</location>
        <topology evidence="1">Multi-pass membrane protein</topology>
    </subcellularLocation>
</comment>
<feature type="region of interest" description="Disordered" evidence="8">
    <location>
        <begin position="15"/>
        <end position="47"/>
    </location>
</feature>
<keyword evidence="4 9" id="KW-0812">Transmembrane</keyword>
<dbReference type="AlphaFoldDB" id="A0A7G2CN37"/>
<feature type="transmembrane region" description="Helical" evidence="9">
    <location>
        <begin position="449"/>
        <end position="472"/>
    </location>
</feature>
<dbReference type="InterPro" id="IPR013057">
    <property type="entry name" value="AA_transpt_TM"/>
</dbReference>
<dbReference type="PANTHER" id="PTHR22950">
    <property type="entry name" value="AMINO ACID TRANSPORTER"/>
    <property type="match status" value="1"/>
</dbReference>
<feature type="transmembrane region" description="Helical" evidence="9">
    <location>
        <begin position="408"/>
        <end position="428"/>
    </location>
</feature>
<sequence length="486" mass="52968">MVDFIKETAQAVIGVGGNDGKKEGEGEEEPPTAVDAEEEERRKGVAGRASSAIGHGVEAISGAIDAVPELFVKVIPDSIISEDKKRLIFVDFSNTMRSFFHTNVLSMPYVLHEAGLVGGIMLLIFVAFTSEYATEAYFGVKNQMRNAHKVVLFGDVPRMIWGDWYPMLNVFYGITHLIGFLAFAASNSRVLLAAMGLTGGGAMAVSLIVPSVIALPLVFMKREIHQQPLSIISNLLVLVSVIMMLSYFPYSSKAVGLRLWPKSATNFFGALGVAVYAFTGIGSCVPIERSMSPRRYVVLLRVAVGLAWSLLLFFGLCGYISYGTKTCSVMTVSLQPGGMKTAVSAILFVASLAIIPQQTFPLAELCDRLVLGATRAATYYDWKANVLRLSLLVVSIFAAWIVPYYGLMLAISGSFGCGIIGIVVPAGLDYVRRRRWGLLENRYLHWWEYIIIFGLGGYGCIVVVVGVSFGMYKMWITIQTNSSDGC</sequence>